<dbReference type="Gene3D" id="1.20.58.390">
    <property type="entry name" value="Neurotransmitter-gated ion-channel transmembrane domain"/>
    <property type="match status" value="1"/>
</dbReference>
<keyword evidence="16" id="KW-1185">Reference proteome</keyword>
<reference evidence="15 16" key="1">
    <citation type="journal article" date="2020" name="Cell">
        <title>Large-Scale Comparative Analyses of Tick Genomes Elucidate Their Genetic Diversity and Vector Capacities.</title>
        <authorList>
            <consortium name="Tick Genome and Microbiome Consortium (TIGMIC)"/>
            <person name="Jia N."/>
            <person name="Wang J."/>
            <person name="Shi W."/>
            <person name="Du L."/>
            <person name="Sun Y."/>
            <person name="Zhan W."/>
            <person name="Jiang J.F."/>
            <person name="Wang Q."/>
            <person name="Zhang B."/>
            <person name="Ji P."/>
            <person name="Bell-Sakyi L."/>
            <person name="Cui X.M."/>
            <person name="Yuan T.T."/>
            <person name="Jiang B.G."/>
            <person name="Yang W.F."/>
            <person name="Lam T.T."/>
            <person name="Chang Q.C."/>
            <person name="Ding S.J."/>
            <person name="Wang X.J."/>
            <person name="Zhu J.G."/>
            <person name="Ruan X.D."/>
            <person name="Zhao L."/>
            <person name="Wei J.T."/>
            <person name="Ye R.Z."/>
            <person name="Que T.C."/>
            <person name="Du C.H."/>
            <person name="Zhou Y.H."/>
            <person name="Cheng J.X."/>
            <person name="Dai P.F."/>
            <person name="Guo W.B."/>
            <person name="Han X.H."/>
            <person name="Huang E.J."/>
            <person name="Li L.F."/>
            <person name="Wei W."/>
            <person name="Gao Y.C."/>
            <person name="Liu J.Z."/>
            <person name="Shao H.Z."/>
            <person name="Wang X."/>
            <person name="Wang C.C."/>
            <person name="Yang T.C."/>
            <person name="Huo Q.B."/>
            <person name="Li W."/>
            <person name="Chen H.Y."/>
            <person name="Chen S.E."/>
            <person name="Zhou L.G."/>
            <person name="Ni X.B."/>
            <person name="Tian J.H."/>
            <person name="Sheng Y."/>
            <person name="Liu T."/>
            <person name="Pan Y.S."/>
            <person name="Xia L.Y."/>
            <person name="Li J."/>
            <person name="Zhao F."/>
            <person name="Cao W.C."/>
        </authorList>
    </citation>
    <scope>NUCLEOTIDE SEQUENCE [LARGE SCALE GENOMIC DNA]</scope>
    <source>
        <strain evidence="15">HaeL-2018</strain>
    </source>
</reference>
<dbReference type="GO" id="GO:0099095">
    <property type="term" value="F:ligand-gated monoatomic anion channel activity"/>
    <property type="evidence" value="ECO:0007669"/>
    <property type="project" value="UniProtKB-ARBA"/>
</dbReference>
<evidence type="ECO:0008006" key="17">
    <source>
        <dbReference type="Google" id="ProtNLM"/>
    </source>
</evidence>
<dbReference type="Pfam" id="PF02932">
    <property type="entry name" value="Neur_chan_memb"/>
    <property type="match status" value="1"/>
</dbReference>
<evidence type="ECO:0000256" key="3">
    <source>
        <dbReference type="ARBA" id="ARBA00022448"/>
    </source>
</evidence>
<feature type="domain" description="Neurotransmitter-gated ion-channel transmembrane" evidence="14">
    <location>
        <begin position="120"/>
        <end position="215"/>
    </location>
</feature>
<evidence type="ECO:0000256" key="4">
    <source>
        <dbReference type="ARBA" id="ARBA00022475"/>
    </source>
</evidence>
<keyword evidence="6" id="KW-0732">Signal</keyword>
<feature type="transmembrane region" description="Helical" evidence="12">
    <location>
        <begin position="179"/>
        <end position="202"/>
    </location>
</feature>
<sequence length="306" mass="34802">MLRAAQDYGAQFTLRHQWRDERLAFDDSQGASRFVTLPDDSALWKPDTFLSNELSGHAHDIVQKNVMVRIFPDGTVQHSLRMAEFSTTQCTSKTRTGAYPCLKASFAYRRNSHDVVIGLFMPCLMMVLVSWMPLWMSPRSAVLLRHLFALLVLLAFAGALTALNPKFVPRSGVTTSADVWSGTCITFVFLVLVEVVLVDVLLRRQRDERKETKPSESQPDAVVDGVDSTDTKPVPPQEKSSYWLFFRKWLKTRRSPAEWIDFGSRLLFPLAFALFAIIYRCSYTSHQTRLPQSSLTYFGISTVTYL</sequence>
<dbReference type="InterPro" id="IPR036734">
    <property type="entry name" value="Neur_chan_lig-bd_sf"/>
</dbReference>
<dbReference type="OrthoDB" id="10601946at2759"/>
<keyword evidence="10" id="KW-0407">Ion channel</keyword>
<dbReference type="VEuPathDB" id="VectorBase:HLOH_053120"/>
<evidence type="ECO:0000259" key="13">
    <source>
        <dbReference type="Pfam" id="PF02931"/>
    </source>
</evidence>
<dbReference type="PRINTS" id="PR00253">
    <property type="entry name" value="GABAARECEPTR"/>
</dbReference>
<dbReference type="SUPFAM" id="SSF90112">
    <property type="entry name" value="Neurotransmitter-gated ion-channel transmembrane pore"/>
    <property type="match status" value="1"/>
</dbReference>
<dbReference type="InterPro" id="IPR006202">
    <property type="entry name" value="Neur_chan_lig-bd"/>
</dbReference>
<gene>
    <name evidence="15" type="ORF">HPB48_012375</name>
</gene>
<evidence type="ECO:0000256" key="9">
    <source>
        <dbReference type="ARBA" id="ARBA00023136"/>
    </source>
</evidence>
<keyword evidence="7 12" id="KW-1133">Transmembrane helix</keyword>
<evidence type="ECO:0000256" key="6">
    <source>
        <dbReference type="ARBA" id="ARBA00022729"/>
    </source>
</evidence>
<evidence type="ECO:0000256" key="12">
    <source>
        <dbReference type="SAM" id="Phobius"/>
    </source>
</evidence>
<dbReference type="GO" id="GO:0005254">
    <property type="term" value="F:chloride channel activity"/>
    <property type="evidence" value="ECO:0007669"/>
    <property type="project" value="UniProtKB-ARBA"/>
</dbReference>
<evidence type="ECO:0000256" key="1">
    <source>
        <dbReference type="ARBA" id="ARBA00004141"/>
    </source>
</evidence>
<evidence type="ECO:0000256" key="7">
    <source>
        <dbReference type="ARBA" id="ARBA00022989"/>
    </source>
</evidence>
<protein>
    <recommendedName>
        <fullName evidence="17">Glutamate-gated chloride channel</fullName>
    </recommendedName>
</protein>
<dbReference type="Proteomes" id="UP000821853">
    <property type="component" value="Chromosome 2"/>
</dbReference>
<evidence type="ECO:0000256" key="8">
    <source>
        <dbReference type="ARBA" id="ARBA00023065"/>
    </source>
</evidence>
<dbReference type="GO" id="GO:0005230">
    <property type="term" value="F:extracellular ligand-gated monoatomic ion channel activity"/>
    <property type="evidence" value="ECO:0007669"/>
    <property type="project" value="InterPro"/>
</dbReference>
<evidence type="ECO:0000256" key="10">
    <source>
        <dbReference type="ARBA" id="ARBA00023303"/>
    </source>
</evidence>
<feature type="transmembrane region" description="Helical" evidence="12">
    <location>
        <begin position="147"/>
        <end position="167"/>
    </location>
</feature>
<dbReference type="GO" id="GO:0004888">
    <property type="term" value="F:transmembrane signaling receptor activity"/>
    <property type="evidence" value="ECO:0007669"/>
    <property type="project" value="InterPro"/>
</dbReference>
<dbReference type="PANTHER" id="PTHR18945">
    <property type="entry name" value="NEUROTRANSMITTER GATED ION CHANNEL"/>
    <property type="match status" value="1"/>
</dbReference>
<keyword evidence="4" id="KW-1003">Cell membrane</keyword>
<feature type="transmembrane region" description="Helical" evidence="12">
    <location>
        <begin position="115"/>
        <end position="135"/>
    </location>
</feature>
<evidence type="ECO:0000256" key="5">
    <source>
        <dbReference type="ARBA" id="ARBA00022692"/>
    </source>
</evidence>
<keyword evidence="8" id="KW-0406">Ion transport</keyword>
<dbReference type="OMA" id="HQWRDER"/>
<dbReference type="GO" id="GO:0005886">
    <property type="term" value="C:plasma membrane"/>
    <property type="evidence" value="ECO:0007669"/>
    <property type="project" value="UniProtKB-SubCell"/>
</dbReference>
<evidence type="ECO:0000313" key="16">
    <source>
        <dbReference type="Proteomes" id="UP000821853"/>
    </source>
</evidence>
<feature type="region of interest" description="Disordered" evidence="11">
    <location>
        <begin position="208"/>
        <end position="236"/>
    </location>
</feature>
<feature type="domain" description="Neurotransmitter-gated ion-channel ligand-binding" evidence="13">
    <location>
        <begin position="5"/>
        <end position="91"/>
    </location>
</feature>
<comment type="subcellular location">
    <subcellularLocation>
        <location evidence="2">Cell membrane</location>
    </subcellularLocation>
    <subcellularLocation>
        <location evidence="1">Membrane</location>
        <topology evidence="1">Multi-pass membrane protein</topology>
    </subcellularLocation>
</comment>
<dbReference type="AlphaFoldDB" id="A0A9J6G2J9"/>
<name>A0A9J6G2J9_HAELO</name>
<evidence type="ECO:0000313" key="15">
    <source>
        <dbReference type="EMBL" id="KAH9369299.1"/>
    </source>
</evidence>
<dbReference type="InterPro" id="IPR006029">
    <property type="entry name" value="Neurotrans-gated_channel_TM"/>
</dbReference>
<dbReference type="InterPro" id="IPR006028">
    <property type="entry name" value="GABAA/Glycine_rcpt"/>
</dbReference>
<dbReference type="SUPFAM" id="SSF63712">
    <property type="entry name" value="Nicotinic receptor ligand binding domain-like"/>
    <property type="match status" value="1"/>
</dbReference>
<evidence type="ECO:0000256" key="11">
    <source>
        <dbReference type="SAM" id="MobiDB-lite"/>
    </source>
</evidence>
<evidence type="ECO:0000256" key="2">
    <source>
        <dbReference type="ARBA" id="ARBA00004236"/>
    </source>
</evidence>
<organism evidence="15 16">
    <name type="scientific">Haemaphysalis longicornis</name>
    <name type="common">Bush tick</name>
    <dbReference type="NCBI Taxonomy" id="44386"/>
    <lineage>
        <taxon>Eukaryota</taxon>
        <taxon>Metazoa</taxon>
        <taxon>Ecdysozoa</taxon>
        <taxon>Arthropoda</taxon>
        <taxon>Chelicerata</taxon>
        <taxon>Arachnida</taxon>
        <taxon>Acari</taxon>
        <taxon>Parasitiformes</taxon>
        <taxon>Ixodida</taxon>
        <taxon>Ixodoidea</taxon>
        <taxon>Ixodidae</taxon>
        <taxon>Haemaphysalinae</taxon>
        <taxon>Haemaphysalis</taxon>
    </lineage>
</organism>
<dbReference type="InterPro" id="IPR038050">
    <property type="entry name" value="Neuro_actylchol_rec"/>
</dbReference>
<keyword evidence="5 12" id="KW-0812">Transmembrane</keyword>
<keyword evidence="9 12" id="KW-0472">Membrane</keyword>
<dbReference type="Pfam" id="PF02931">
    <property type="entry name" value="Neur_chan_LBD"/>
    <property type="match status" value="1"/>
</dbReference>
<dbReference type="InterPro" id="IPR036719">
    <property type="entry name" value="Neuro-gated_channel_TM_sf"/>
</dbReference>
<dbReference type="Gene3D" id="2.70.170.10">
    <property type="entry name" value="Neurotransmitter-gated ion-channel ligand-binding domain"/>
    <property type="match status" value="1"/>
</dbReference>
<feature type="transmembrane region" description="Helical" evidence="12">
    <location>
        <begin position="259"/>
        <end position="279"/>
    </location>
</feature>
<dbReference type="InterPro" id="IPR006201">
    <property type="entry name" value="Neur_channel"/>
</dbReference>
<dbReference type="EMBL" id="JABSTR010000004">
    <property type="protein sequence ID" value="KAH9369299.1"/>
    <property type="molecule type" value="Genomic_DNA"/>
</dbReference>
<keyword evidence="3" id="KW-0813">Transport</keyword>
<accession>A0A9J6G2J9</accession>
<evidence type="ECO:0000259" key="14">
    <source>
        <dbReference type="Pfam" id="PF02932"/>
    </source>
</evidence>
<comment type="caution">
    <text evidence="15">The sequence shown here is derived from an EMBL/GenBank/DDBJ whole genome shotgun (WGS) entry which is preliminary data.</text>
</comment>
<proteinExistence type="predicted"/>